<accession>A0A7C9IKS7</accession>
<dbReference type="Gene3D" id="3.10.580.10">
    <property type="entry name" value="CBS-domain"/>
    <property type="match status" value="1"/>
</dbReference>
<dbReference type="Gene3D" id="1.25.60.10">
    <property type="entry name" value="MgtE N-terminal domain-like"/>
    <property type="match status" value="1"/>
</dbReference>
<proteinExistence type="predicted"/>
<dbReference type="CDD" id="cd04606">
    <property type="entry name" value="CBS_pair_Mg_transporter"/>
    <property type="match status" value="1"/>
</dbReference>
<dbReference type="SUPFAM" id="SSF158791">
    <property type="entry name" value="MgtE N-terminal domain-like"/>
    <property type="match status" value="1"/>
</dbReference>
<dbReference type="AlphaFoldDB" id="A0A7C9IKS7"/>
<dbReference type="OrthoDB" id="9790355at2"/>
<dbReference type="PROSITE" id="PS51371">
    <property type="entry name" value="CBS"/>
    <property type="match status" value="1"/>
</dbReference>
<protein>
    <submittedName>
        <fullName evidence="3">Magnesium transporter MgtE</fullName>
    </submittedName>
</protein>
<reference evidence="3 4" key="1">
    <citation type="submission" date="2020-01" db="EMBL/GenBank/DDBJ databases">
        <title>Genome sequence of Desulfovibrio aerotolerans DSM 16695(T).</title>
        <authorList>
            <person name="Karnachuk O."/>
            <person name="Avakyan M."/>
            <person name="Mardanov A."/>
            <person name="Kadnikov V."/>
            <person name="Ravin N."/>
        </authorList>
    </citation>
    <scope>NUCLEOTIDE SEQUENCE [LARGE SCALE GENOMIC DNA]</scope>
    <source>
        <strain evidence="3 4">DSM 16695</strain>
    </source>
</reference>
<dbReference type="Proteomes" id="UP000482487">
    <property type="component" value="Unassembled WGS sequence"/>
</dbReference>
<gene>
    <name evidence="3" type="ORF">GTA51_08755</name>
</gene>
<dbReference type="GO" id="GO:0016020">
    <property type="term" value="C:membrane"/>
    <property type="evidence" value="ECO:0007669"/>
    <property type="project" value="InterPro"/>
</dbReference>
<feature type="domain" description="CBS" evidence="2">
    <location>
        <begin position="298"/>
        <end position="360"/>
    </location>
</feature>
<dbReference type="InterPro" id="IPR006668">
    <property type="entry name" value="Mg_transptr_MgtE_intracell_dom"/>
</dbReference>
<dbReference type="InterPro" id="IPR038076">
    <property type="entry name" value="MgtE_N_sf"/>
</dbReference>
<comment type="caution">
    <text evidence="3">The sequence shown here is derived from an EMBL/GenBank/DDBJ whole genome shotgun (WGS) entry which is preliminary data.</text>
</comment>
<dbReference type="Pfam" id="PF03448">
    <property type="entry name" value="MgtE_N"/>
    <property type="match status" value="1"/>
</dbReference>
<dbReference type="InterPro" id="IPR046342">
    <property type="entry name" value="CBS_dom_sf"/>
</dbReference>
<dbReference type="SMART" id="SM00924">
    <property type="entry name" value="MgtE_N"/>
    <property type="match status" value="1"/>
</dbReference>
<dbReference type="RefSeq" id="WP_160960347.1">
    <property type="nucleotide sequence ID" value="NZ_WVUD01000012.1"/>
</dbReference>
<evidence type="ECO:0000256" key="1">
    <source>
        <dbReference type="PROSITE-ProRule" id="PRU00703"/>
    </source>
</evidence>
<dbReference type="GO" id="GO:0015095">
    <property type="term" value="F:magnesium ion transmembrane transporter activity"/>
    <property type="evidence" value="ECO:0007669"/>
    <property type="project" value="InterPro"/>
</dbReference>
<dbReference type="Pfam" id="PF00571">
    <property type="entry name" value="CBS"/>
    <property type="match status" value="1"/>
</dbReference>
<sequence length="424" mass="46330">MSELYVSAVLGRPVIDPFGVELGRLDDLGLVPGETLPVVSGLFIHRAGKRRFVPWRCVNLFTPVIVSADLAGVADLDILPGDLSGPHDVADIRLRRDILDRQIVDVDGAKVVRVNDLKLRALGASLFIEAVDVGIRGMARRLGQLPFWNWLAKLCGLTLPSREIDWRYVAQLDPNADKLTLTVARERLTDMHPADMAEILAQLPHKEVGTVIGSLDPETVGEAIGELDPEVGGRVISQLDSEMASDILEEMEPDEAADLLGDLPEEKARELLGLMDADDAEMVQELLEHEDDTAGGLMNNMFAFVPPAMTAEEALTYIRLVGAEIENVYYVYVIRADETPLGVVTLKRLLLSPPKTPVAEIMTVGLKAVTVEDTPGKVMEVLFKYNLLAVPVLEAGHMVGIVPADAVIELYLPESVTRTRFASH</sequence>
<dbReference type="EMBL" id="WVUD01000012">
    <property type="protein sequence ID" value="MYL83221.1"/>
    <property type="molecule type" value="Genomic_DNA"/>
</dbReference>
<evidence type="ECO:0000259" key="2">
    <source>
        <dbReference type="PROSITE" id="PS51371"/>
    </source>
</evidence>
<evidence type="ECO:0000313" key="3">
    <source>
        <dbReference type="EMBL" id="MYL83221.1"/>
    </source>
</evidence>
<organism evidence="3 4">
    <name type="scientific">Solidesulfovibrio aerotolerans</name>
    <dbReference type="NCBI Taxonomy" id="295255"/>
    <lineage>
        <taxon>Bacteria</taxon>
        <taxon>Pseudomonadati</taxon>
        <taxon>Thermodesulfobacteriota</taxon>
        <taxon>Desulfovibrionia</taxon>
        <taxon>Desulfovibrionales</taxon>
        <taxon>Desulfovibrionaceae</taxon>
        <taxon>Solidesulfovibrio</taxon>
    </lineage>
</organism>
<evidence type="ECO:0000313" key="4">
    <source>
        <dbReference type="Proteomes" id="UP000482487"/>
    </source>
</evidence>
<dbReference type="InterPro" id="IPR000644">
    <property type="entry name" value="CBS_dom"/>
</dbReference>
<dbReference type="PANTHER" id="PTHR43773">
    <property type="entry name" value="MAGNESIUM TRANSPORTER MGTE"/>
    <property type="match status" value="1"/>
</dbReference>
<dbReference type="InterPro" id="IPR006669">
    <property type="entry name" value="MgtE_transporter"/>
</dbReference>
<dbReference type="PANTHER" id="PTHR43773:SF1">
    <property type="entry name" value="MAGNESIUM TRANSPORTER MGTE"/>
    <property type="match status" value="1"/>
</dbReference>
<dbReference type="SUPFAM" id="SSF54631">
    <property type="entry name" value="CBS-domain pair"/>
    <property type="match status" value="1"/>
</dbReference>
<keyword evidence="1" id="KW-0129">CBS domain</keyword>
<name>A0A7C9IKS7_9BACT</name>
<keyword evidence="4" id="KW-1185">Reference proteome</keyword>